<dbReference type="Gene3D" id="2.40.30.170">
    <property type="match status" value="1"/>
</dbReference>
<keyword evidence="10" id="KW-0175">Coiled coil</keyword>
<accession>A0A418W933</accession>
<evidence type="ECO:0000313" key="13">
    <source>
        <dbReference type="EMBL" id="RJF86444.1"/>
    </source>
</evidence>
<keyword evidence="6 9" id="KW-0812">Transmembrane</keyword>
<dbReference type="InterPro" id="IPR058982">
    <property type="entry name" value="Beta-barrel_AprE"/>
</dbReference>
<feature type="coiled-coil region" evidence="10">
    <location>
        <begin position="227"/>
        <end position="261"/>
    </location>
</feature>
<dbReference type="AlphaFoldDB" id="A0A418W933"/>
<keyword evidence="8 9" id="KW-0472">Membrane</keyword>
<dbReference type="OrthoDB" id="9810980at2"/>
<evidence type="ECO:0000256" key="5">
    <source>
        <dbReference type="ARBA" id="ARBA00022519"/>
    </source>
</evidence>
<dbReference type="Gene3D" id="2.40.50.100">
    <property type="match status" value="1"/>
</dbReference>
<evidence type="ECO:0000259" key="12">
    <source>
        <dbReference type="Pfam" id="PF26002"/>
    </source>
</evidence>
<evidence type="ECO:0000256" key="4">
    <source>
        <dbReference type="ARBA" id="ARBA00022475"/>
    </source>
</evidence>
<dbReference type="InterPro" id="IPR010129">
    <property type="entry name" value="T1SS_HlyD"/>
</dbReference>
<dbReference type="PRINTS" id="PR01490">
    <property type="entry name" value="RTXTOXIND"/>
</dbReference>
<keyword evidence="4 9" id="KW-1003">Cell membrane</keyword>
<evidence type="ECO:0000256" key="6">
    <source>
        <dbReference type="ARBA" id="ARBA00022692"/>
    </source>
</evidence>
<keyword evidence="3 9" id="KW-0813">Transport</keyword>
<feature type="domain" description="AprE-like beta-barrel" evidence="12">
    <location>
        <begin position="332"/>
        <end position="420"/>
    </location>
</feature>
<name>A0A418W933_9PROT</name>
<reference evidence="13 14" key="1">
    <citation type="submission" date="2018-09" db="EMBL/GenBank/DDBJ databases">
        <authorList>
            <person name="Zhu H."/>
        </authorList>
    </citation>
    <scope>NUCLEOTIDE SEQUENCE [LARGE SCALE GENOMIC DNA]</scope>
    <source>
        <strain evidence="13 14">K1W22B-8</strain>
    </source>
</reference>
<keyword evidence="5 9" id="KW-0997">Cell inner membrane</keyword>
<protein>
    <recommendedName>
        <fullName evidence="9">Membrane fusion protein (MFP) family protein</fullName>
    </recommendedName>
</protein>
<evidence type="ECO:0000256" key="2">
    <source>
        <dbReference type="ARBA" id="ARBA00009477"/>
    </source>
</evidence>
<feature type="transmembrane region" description="Helical" evidence="9">
    <location>
        <begin position="23"/>
        <end position="43"/>
    </location>
</feature>
<dbReference type="PANTHER" id="PTHR30386:SF17">
    <property type="entry name" value="ALKALINE PROTEASE SECRETION PROTEIN APRE"/>
    <property type="match status" value="1"/>
</dbReference>
<gene>
    <name evidence="13" type="ORF">D3874_04890</name>
</gene>
<comment type="similarity">
    <text evidence="2 9">Belongs to the membrane fusion protein (MFP) (TC 8.A.1) family.</text>
</comment>
<dbReference type="PANTHER" id="PTHR30386">
    <property type="entry name" value="MEMBRANE FUSION SUBUNIT OF EMRAB-TOLC MULTIDRUG EFFLUX PUMP"/>
    <property type="match status" value="1"/>
</dbReference>
<keyword evidence="7 9" id="KW-1133">Transmembrane helix</keyword>
<feature type="domain" description="AprE-like long alpha-helical hairpin" evidence="11">
    <location>
        <begin position="101"/>
        <end position="289"/>
    </location>
</feature>
<evidence type="ECO:0000256" key="8">
    <source>
        <dbReference type="ARBA" id="ARBA00023136"/>
    </source>
</evidence>
<dbReference type="Proteomes" id="UP000284605">
    <property type="component" value="Unassembled WGS sequence"/>
</dbReference>
<evidence type="ECO:0000256" key="7">
    <source>
        <dbReference type="ARBA" id="ARBA00022989"/>
    </source>
</evidence>
<dbReference type="GO" id="GO:0005886">
    <property type="term" value="C:plasma membrane"/>
    <property type="evidence" value="ECO:0007669"/>
    <property type="project" value="UniProtKB-SubCell"/>
</dbReference>
<dbReference type="NCBIfam" id="TIGR01843">
    <property type="entry name" value="type_I_hlyD"/>
    <property type="match status" value="1"/>
</dbReference>
<evidence type="ECO:0000256" key="3">
    <source>
        <dbReference type="ARBA" id="ARBA00022448"/>
    </source>
</evidence>
<evidence type="ECO:0000256" key="10">
    <source>
        <dbReference type="SAM" id="Coils"/>
    </source>
</evidence>
<evidence type="ECO:0000313" key="14">
    <source>
        <dbReference type="Proteomes" id="UP000284605"/>
    </source>
</evidence>
<comment type="subcellular location">
    <subcellularLocation>
        <location evidence="1 9">Cell inner membrane</location>
        <topology evidence="1 9">Single-pass membrane protein</topology>
    </subcellularLocation>
</comment>
<evidence type="ECO:0000256" key="9">
    <source>
        <dbReference type="RuleBase" id="RU365093"/>
    </source>
</evidence>
<sequence length="443" mass="48274">MSMAAAAKPAIAGVSSGLDTPRWIILTGCLCVILLVGGFGTWAKLGKVASAASAAGYVVAEGNRKAVQHRDGGPVAAVLVREGDLVQRGQVLIRLDLSDTAAEVQVLNSQRAQTLVRLSRLRAEAAGLMTLTFPAEVEALRGDPAFADLVAQEESLFQARRNAYAGNVDLLHQQIEGYRRQITGLKGKSKAASTQLSLIEQELRSMLVLLKEGYVARTRVMAQQRAAAGLRGDIEALAAEIAKTENEISKSELQIVQIEKQWRESVAKDLNDGEAIISQVEPRLFSARERLKRADLVSPEEGYVFDLKIHSAGAVIVPGDTVLEIVPASEPLVVMARVDPNDVDRVSEGQEVEIHLLPYRQRYMGIIGGRVLKVSADTFSDTNKEKFWFEATLTVDPDDLKRSGAALVPGMPVQALIKTGERTIGEYLLDPMYHFYDYALKED</sequence>
<proteinExistence type="inferred from homology"/>
<evidence type="ECO:0000256" key="1">
    <source>
        <dbReference type="ARBA" id="ARBA00004377"/>
    </source>
</evidence>
<organism evidence="13 14">
    <name type="scientific">Oleomonas cavernae</name>
    <dbReference type="NCBI Taxonomy" id="2320859"/>
    <lineage>
        <taxon>Bacteria</taxon>
        <taxon>Pseudomonadati</taxon>
        <taxon>Pseudomonadota</taxon>
        <taxon>Alphaproteobacteria</taxon>
        <taxon>Acetobacterales</taxon>
        <taxon>Acetobacteraceae</taxon>
        <taxon>Oleomonas</taxon>
    </lineage>
</organism>
<dbReference type="RefSeq" id="WP_119777082.1">
    <property type="nucleotide sequence ID" value="NZ_QYUK01000011.1"/>
</dbReference>
<keyword evidence="14" id="KW-1185">Reference proteome</keyword>
<comment type="caution">
    <text evidence="13">The sequence shown here is derived from an EMBL/GenBank/DDBJ whole genome shotgun (WGS) entry which is preliminary data.</text>
</comment>
<dbReference type="InterPro" id="IPR050739">
    <property type="entry name" value="MFP"/>
</dbReference>
<dbReference type="InterPro" id="IPR058781">
    <property type="entry name" value="HH_AprE-like"/>
</dbReference>
<dbReference type="EMBL" id="QYUK01000011">
    <property type="protein sequence ID" value="RJF86444.1"/>
    <property type="molecule type" value="Genomic_DNA"/>
</dbReference>
<dbReference type="Pfam" id="PF26002">
    <property type="entry name" value="Beta-barrel_AprE"/>
    <property type="match status" value="1"/>
</dbReference>
<dbReference type="GO" id="GO:0015031">
    <property type="term" value="P:protein transport"/>
    <property type="evidence" value="ECO:0007669"/>
    <property type="project" value="InterPro"/>
</dbReference>
<evidence type="ECO:0000259" key="11">
    <source>
        <dbReference type="Pfam" id="PF25994"/>
    </source>
</evidence>
<dbReference type="Pfam" id="PF25994">
    <property type="entry name" value="HH_AprE"/>
    <property type="match status" value="1"/>
</dbReference>